<protein>
    <submittedName>
        <fullName evidence="2">Uncharacterized protein</fullName>
    </submittedName>
</protein>
<evidence type="ECO:0000313" key="2">
    <source>
        <dbReference type="EMBL" id="TNJ29949.1"/>
    </source>
</evidence>
<accession>A0A4Z1TBP6</accession>
<feature type="coiled-coil region" evidence="1">
    <location>
        <begin position="124"/>
        <end position="151"/>
    </location>
</feature>
<keyword evidence="1" id="KW-0175">Coiled coil</keyword>
<dbReference type="AlphaFoldDB" id="A0A4Z1TBP6"/>
<dbReference type="VEuPathDB" id="GiardiaDB:GMRT_15900"/>
<evidence type="ECO:0000256" key="1">
    <source>
        <dbReference type="SAM" id="Coils"/>
    </source>
</evidence>
<reference evidence="2 3" key="1">
    <citation type="submission" date="2019-05" db="EMBL/GenBank/DDBJ databases">
        <title>The compact genome of Giardia muris reveals important steps in the evolution of intestinal protozoan parasites.</title>
        <authorList>
            <person name="Xu F."/>
            <person name="Jimenez-Gonzalez A."/>
            <person name="Einarsson E."/>
            <person name="Astvaldsson A."/>
            <person name="Peirasmaki D."/>
            <person name="Eckmann L."/>
            <person name="Andersson J.O."/>
            <person name="Svard S.G."/>
            <person name="Jerlstrom-Hultqvist J."/>
        </authorList>
    </citation>
    <scope>NUCLEOTIDE SEQUENCE [LARGE SCALE GENOMIC DNA]</scope>
    <source>
        <strain evidence="2 3">Roberts-Thomson</strain>
    </source>
</reference>
<organism evidence="2 3">
    <name type="scientific">Giardia muris</name>
    <dbReference type="NCBI Taxonomy" id="5742"/>
    <lineage>
        <taxon>Eukaryota</taxon>
        <taxon>Metamonada</taxon>
        <taxon>Diplomonadida</taxon>
        <taxon>Hexamitidae</taxon>
        <taxon>Giardiinae</taxon>
        <taxon>Giardia</taxon>
    </lineage>
</organism>
<keyword evidence="3" id="KW-1185">Reference proteome</keyword>
<dbReference type="Proteomes" id="UP000315496">
    <property type="component" value="Chromosome 1"/>
</dbReference>
<name>A0A4Z1TBP6_GIAMU</name>
<comment type="caution">
    <text evidence="2">The sequence shown here is derived from an EMBL/GenBank/DDBJ whole genome shotgun (WGS) entry which is preliminary data.</text>
</comment>
<gene>
    <name evidence="2" type="ORF">GMRT_15900</name>
</gene>
<evidence type="ECO:0000313" key="3">
    <source>
        <dbReference type="Proteomes" id="UP000315496"/>
    </source>
</evidence>
<dbReference type="EMBL" id="VDLU01000001">
    <property type="protein sequence ID" value="TNJ29949.1"/>
    <property type="molecule type" value="Genomic_DNA"/>
</dbReference>
<sequence>MEALFEIPAGFVEARPKIAHIVELLNRKLAGLFSELEDEVFRHDMEMSRIARLVLLRSHCIGERLGTYDLLQDHANVIGFIERQQLRSRFLELACIESRPEHGQTRTMVMPAPESHIRKTADWCRRLISMVRDEERTLRKVEAELRRQQTSSIPLTMRTSLRDIGVARGFELLRYEAFAQEVAAKEAETDARIADREAQLQNTFRSPSSIVDLTFGEQVEEALSRSHDLLAKLSQHVAYFEPHLEHYGDDLKRYSALAQQQQGLLAQLQDADL</sequence>
<proteinExistence type="predicted"/>